<dbReference type="PIR" id="A97214">
    <property type="entry name" value="A97214"/>
</dbReference>
<protein>
    <submittedName>
        <fullName evidence="2">Uncharacterized conserved protein</fullName>
    </submittedName>
</protein>
<dbReference type="PANTHER" id="PTHR35596:SF1">
    <property type="entry name" value="MICROBIAL-TYPE PARG CATALYTIC DOMAIN-CONTAINING PROTEIN"/>
    <property type="match status" value="1"/>
</dbReference>
<gene>
    <name evidence="2" type="ordered locus">CA_C2549</name>
</gene>
<dbReference type="InterPro" id="IPR043472">
    <property type="entry name" value="Macro_dom-like"/>
</dbReference>
<dbReference type="InterPro" id="IPR019261">
    <property type="entry name" value="PARG_cat_microbial"/>
</dbReference>
<dbReference type="AlphaFoldDB" id="Q97G23"/>
<dbReference type="SUPFAM" id="SSF52949">
    <property type="entry name" value="Macro domain-like"/>
    <property type="match status" value="1"/>
</dbReference>
<dbReference type="HOGENOM" id="CLU_024412_4_1_9"/>
<dbReference type="RefSeq" id="WP_010965841.1">
    <property type="nucleotide sequence ID" value="NC_003030.1"/>
</dbReference>
<dbReference type="NCBIfam" id="TIGR02452">
    <property type="entry name" value="TIGR02452 family protein"/>
    <property type="match status" value="1"/>
</dbReference>
<name>Q97G23_CLOAB</name>
<dbReference type="eggNOG" id="COG4295">
    <property type="taxonomic scope" value="Bacteria"/>
</dbReference>
<evidence type="ECO:0000259" key="1">
    <source>
        <dbReference type="Pfam" id="PF10021"/>
    </source>
</evidence>
<dbReference type="OrthoDB" id="9806181at2"/>
<proteinExistence type="predicted"/>
<accession>Q97G23</accession>
<dbReference type="PANTHER" id="PTHR35596">
    <property type="entry name" value="DUF2263 DOMAIN-CONTAINING PROTEIN"/>
    <property type="match status" value="1"/>
</dbReference>
<dbReference type="EMBL" id="AE001437">
    <property type="protein sequence ID" value="AAK80500.1"/>
    <property type="molecule type" value="Genomic_DNA"/>
</dbReference>
<dbReference type="InterPro" id="IPR012664">
    <property type="entry name" value="CHP02452"/>
</dbReference>
<reference evidence="2 3" key="1">
    <citation type="journal article" date="2001" name="J. Bacteriol.">
        <title>Genome sequence and comparative analysis of the solvent-producing bacterium Clostridium acetobutylicum.</title>
        <authorList>
            <person name="Nolling J."/>
            <person name="Breton G."/>
            <person name="Omelchenko M.V."/>
            <person name="Makarova K.S."/>
            <person name="Zeng Q."/>
            <person name="Gibson R."/>
            <person name="Lee H.M."/>
            <person name="Dubois J."/>
            <person name="Qiu D."/>
            <person name="Hitti J."/>
            <person name="Wolf Y.I."/>
            <person name="Tatusov R.L."/>
            <person name="Sabathe F."/>
            <person name="Doucette-Stamm L."/>
            <person name="Soucaille P."/>
            <person name="Daly M.J."/>
            <person name="Bennett G.N."/>
            <person name="Koonin E.V."/>
            <person name="Smith D.R."/>
        </authorList>
    </citation>
    <scope>NUCLEOTIDE SEQUENCE [LARGE SCALE GENOMIC DNA]</scope>
    <source>
        <strain evidence="3">ATCC 824 / DSM 792 / JCM 1419 / LMG 5710 / VKM B-1787</strain>
    </source>
</reference>
<evidence type="ECO:0000313" key="3">
    <source>
        <dbReference type="Proteomes" id="UP000000814"/>
    </source>
</evidence>
<organism evidence="2 3">
    <name type="scientific">Clostridium acetobutylicum (strain ATCC 824 / DSM 792 / JCM 1419 / IAM 19013 / LMG 5710 / NBRC 13948 / NRRL B-527 / VKM B-1787 / 2291 / W)</name>
    <dbReference type="NCBI Taxonomy" id="272562"/>
    <lineage>
        <taxon>Bacteria</taxon>
        <taxon>Bacillati</taxon>
        <taxon>Bacillota</taxon>
        <taxon>Clostridia</taxon>
        <taxon>Eubacteriales</taxon>
        <taxon>Clostridiaceae</taxon>
        <taxon>Clostridium</taxon>
    </lineage>
</organism>
<feature type="domain" description="Microbial-type PARG catalytic" evidence="1">
    <location>
        <begin position="12"/>
        <end position="161"/>
    </location>
</feature>
<sequence length="282" mass="31629">MLNKRENFKNIASETLSVINDGYYINKSNEKIDIKTFTDRAIEGTELVCELKNEEGNKLNASLDKAELTVVNNATINAIIELRNSGISGNVIALNFASAKNPGGGFQSGANAQEESIARASSIYPCLIKYKEEFYEFHKEQKNPLYSDKMIYSKDVPIFRDDSGDFLSEPILCSFITSPAVNARVARERGINESEIREAMNIRIKKIIKLTLSKNPKAIVLGAFGCGVFGNNPADVAKIFCQQLKENISKLRDIKIVFAIYDRNMTIVNIFRKELEYFNSVI</sequence>
<dbReference type="Proteomes" id="UP000000814">
    <property type="component" value="Chromosome"/>
</dbReference>
<dbReference type="STRING" id="272562.CA_C2549"/>
<dbReference type="PIRSF" id="PIRSF014899">
    <property type="entry name" value="UCP014899"/>
    <property type="match status" value="1"/>
</dbReference>
<dbReference type="PATRIC" id="fig|272562.8.peg.2741"/>
<evidence type="ECO:0000313" key="2">
    <source>
        <dbReference type="EMBL" id="AAK80500.1"/>
    </source>
</evidence>
<dbReference type="Pfam" id="PF10021">
    <property type="entry name" value="PARG_cat_microb"/>
    <property type="match status" value="1"/>
</dbReference>
<keyword evidence="3" id="KW-1185">Reference proteome</keyword>
<dbReference type="GeneID" id="44999021"/>
<dbReference type="KEGG" id="cac:CA_C2549"/>
<dbReference type="Gene3D" id="3.40.220.10">
    <property type="entry name" value="Leucine Aminopeptidase, subunit E, domain 1"/>
    <property type="match status" value="1"/>
</dbReference>